<dbReference type="Pfam" id="PF17827">
    <property type="entry name" value="PrmC_N"/>
    <property type="match status" value="1"/>
</dbReference>
<dbReference type="PANTHER" id="PTHR18895">
    <property type="entry name" value="HEMK METHYLTRANSFERASE"/>
    <property type="match status" value="1"/>
</dbReference>
<dbReference type="InterPro" id="IPR050320">
    <property type="entry name" value="N5-glutamine_MTase"/>
</dbReference>
<keyword evidence="2 8" id="KW-0489">Methyltransferase</keyword>
<dbReference type="InterPro" id="IPR002052">
    <property type="entry name" value="DNA_methylase_N6_adenine_CS"/>
</dbReference>
<dbReference type="Proteomes" id="UP001185922">
    <property type="component" value="Unassembled WGS sequence"/>
</dbReference>
<evidence type="ECO:0000313" key="9">
    <source>
        <dbReference type="Proteomes" id="UP001185922"/>
    </source>
</evidence>
<dbReference type="GO" id="GO:0102559">
    <property type="term" value="F:peptide chain release factor N(5)-glutamine methyltransferase activity"/>
    <property type="evidence" value="ECO:0007669"/>
    <property type="project" value="UniProtKB-EC"/>
</dbReference>
<feature type="domain" description="Methyltransferase small" evidence="6">
    <location>
        <begin position="118"/>
        <end position="203"/>
    </location>
</feature>
<evidence type="ECO:0000256" key="2">
    <source>
        <dbReference type="ARBA" id="ARBA00022603"/>
    </source>
</evidence>
<comment type="caution">
    <text evidence="8">The sequence shown here is derived from an EMBL/GenBank/DDBJ whole genome shotgun (WGS) entry which is preliminary data.</text>
</comment>
<comment type="catalytic activity">
    <reaction evidence="5">
        <text>L-glutaminyl-[peptide chain release factor] + S-adenosyl-L-methionine = N(5)-methyl-L-glutaminyl-[peptide chain release factor] + S-adenosyl-L-homocysteine + H(+)</text>
        <dbReference type="Rhea" id="RHEA:42896"/>
        <dbReference type="Rhea" id="RHEA-COMP:10271"/>
        <dbReference type="Rhea" id="RHEA-COMP:10272"/>
        <dbReference type="ChEBI" id="CHEBI:15378"/>
        <dbReference type="ChEBI" id="CHEBI:30011"/>
        <dbReference type="ChEBI" id="CHEBI:57856"/>
        <dbReference type="ChEBI" id="CHEBI:59789"/>
        <dbReference type="ChEBI" id="CHEBI:61891"/>
        <dbReference type="EC" id="2.1.1.297"/>
    </reaction>
</comment>
<dbReference type="EC" id="2.1.1.297" evidence="1"/>
<protein>
    <recommendedName>
        <fullName evidence="1">peptide chain release factor N(5)-glutamine methyltransferase</fullName>
        <ecNumber evidence="1">2.1.1.297</ecNumber>
    </recommendedName>
</protein>
<dbReference type="RefSeq" id="WP_159405455.1">
    <property type="nucleotide sequence ID" value="NZ_CP096596.1"/>
</dbReference>
<dbReference type="NCBIfam" id="TIGR00536">
    <property type="entry name" value="hemK_fam"/>
    <property type="match status" value="1"/>
</dbReference>
<dbReference type="InterPro" id="IPR019874">
    <property type="entry name" value="RF_methyltr_PrmC"/>
</dbReference>
<dbReference type="EMBL" id="JAWLKH010000033">
    <property type="protein sequence ID" value="MDV6314403.1"/>
    <property type="molecule type" value="Genomic_DNA"/>
</dbReference>
<dbReference type="InterPro" id="IPR007848">
    <property type="entry name" value="Small_mtfrase_dom"/>
</dbReference>
<evidence type="ECO:0000259" key="6">
    <source>
        <dbReference type="Pfam" id="PF05175"/>
    </source>
</evidence>
<dbReference type="PANTHER" id="PTHR18895:SF74">
    <property type="entry name" value="MTRF1L RELEASE FACTOR GLUTAMINE METHYLTRANSFERASE"/>
    <property type="match status" value="1"/>
</dbReference>
<dbReference type="GO" id="GO:0032259">
    <property type="term" value="P:methylation"/>
    <property type="evidence" value="ECO:0007669"/>
    <property type="project" value="UniProtKB-KW"/>
</dbReference>
<dbReference type="Pfam" id="PF05175">
    <property type="entry name" value="MTS"/>
    <property type="match status" value="1"/>
</dbReference>
<dbReference type="InterPro" id="IPR040758">
    <property type="entry name" value="PrmC_N"/>
</dbReference>
<evidence type="ECO:0000256" key="1">
    <source>
        <dbReference type="ARBA" id="ARBA00012771"/>
    </source>
</evidence>
<evidence type="ECO:0000256" key="3">
    <source>
        <dbReference type="ARBA" id="ARBA00022679"/>
    </source>
</evidence>
<dbReference type="GO" id="GO:0003676">
    <property type="term" value="F:nucleic acid binding"/>
    <property type="evidence" value="ECO:0007669"/>
    <property type="project" value="InterPro"/>
</dbReference>
<keyword evidence="3 8" id="KW-0808">Transferase</keyword>
<gene>
    <name evidence="8" type="primary">prmC</name>
    <name evidence="8" type="ORF">R3Q15_21390</name>
</gene>
<evidence type="ECO:0000313" key="8">
    <source>
        <dbReference type="EMBL" id="MDV6314403.1"/>
    </source>
</evidence>
<feature type="domain" description="Release factor glutamine methyltransferase N-terminal" evidence="7">
    <location>
        <begin position="13"/>
        <end position="78"/>
    </location>
</feature>
<dbReference type="SUPFAM" id="SSF53335">
    <property type="entry name" value="S-adenosyl-L-methionine-dependent methyltransferases"/>
    <property type="match status" value="1"/>
</dbReference>
<dbReference type="Gene3D" id="1.10.8.10">
    <property type="entry name" value="DNA helicase RuvA subunit, C-terminal domain"/>
    <property type="match status" value="1"/>
</dbReference>
<dbReference type="CDD" id="cd02440">
    <property type="entry name" value="AdoMet_MTases"/>
    <property type="match status" value="1"/>
</dbReference>
<dbReference type="AlphaFoldDB" id="A0AAE4UB93"/>
<organism evidence="8 9">
    <name type="scientific">Gordonia amicalis</name>
    <dbReference type="NCBI Taxonomy" id="89053"/>
    <lineage>
        <taxon>Bacteria</taxon>
        <taxon>Bacillati</taxon>
        <taxon>Actinomycetota</taxon>
        <taxon>Actinomycetes</taxon>
        <taxon>Mycobacteriales</taxon>
        <taxon>Gordoniaceae</taxon>
        <taxon>Gordonia</taxon>
    </lineage>
</organism>
<sequence length="304" mass="31828">MSPAPVRVADEIRGATAQLAAAGIDSARRDAEWLMAHVLACDPGRLIVIDTIDDAHVREFRAAIDQRARRIPLQHIVGTAAFGPVELAVGPGVFIPRPETEFLLEWAVSAAATMPAPLRIVDLCSGSGALAIAVATMVGSARVAAVEMSHDALKWLRRNVSDAPEAVRERIDVFAADVTDAAQIGRVIPAGSVSVVVTNPPYVPRRSAVGPEVDHDPERAVFAGDDGMSVIVPMVPVIATMLTAGGVVGIEHDDTTSDAVVDCLRAHGAFDEVTAHTDLAGRPRFVTARRIGAGASRGGTRPSA</sequence>
<evidence type="ECO:0000256" key="4">
    <source>
        <dbReference type="ARBA" id="ARBA00022691"/>
    </source>
</evidence>
<dbReference type="InterPro" id="IPR004556">
    <property type="entry name" value="HemK-like"/>
</dbReference>
<name>A0AAE4UB93_9ACTN</name>
<dbReference type="Gene3D" id="3.40.50.150">
    <property type="entry name" value="Vaccinia Virus protein VP39"/>
    <property type="match status" value="1"/>
</dbReference>
<proteinExistence type="predicted"/>
<accession>A0AAE4UB93</accession>
<evidence type="ECO:0000256" key="5">
    <source>
        <dbReference type="ARBA" id="ARBA00048391"/>
    </source>
</evidence>
<dbReference type="InterPro" id="IPR029063">
    <property type="entry name" value="SAM-dependent_MTases_sf"/>
</dbReference>
<dbReference type="PROSITE" id="PS00092">
    <property type="entry name" value="N6_MTASE"/>
    <property type="match status" value="1"/>
</dbReference>
<reference evidence="8" key="1">
    <citation type="submission" date="2023-10" db="EMBL/GenBank/DDBJ databases">
        <title>Development of a sustainable strategy for remediation of hydrocarbon-contaminated territories based on the waste exchange concept.</title>
        <authorList>
            <person name="Krivoruchko A."/>
        </authorList>
    </citation>
    <scope>NUCLEOTIDE SEQUENCE</scope>
    <source>
        <strain evidence="8">IEGM 1279</strain>
    </source>
</reference>
<keyword evidence="4" id="KW-0949">S-adenosyl-L-methionine</keyword>
<evidence type="ECO:0000259" key="7">
    <source>
        <dbReference type="Pfam" id="PF17827"/>
    </source>
</evidence>
<dbReference type="NCBIfam" id="TIGR03534">
    <property type="entry name" value="RF_mod_PrmC"/>
    <property type="match status" value="1"/>
</dbReference>